<proteinExistence type="predicted"/>
<gene>
    <name evidence="2" type="ORF">VCB98_10435</name>
</gene>
<dbReference type="RefSeq" id="WP_346052370.1">
    <property type="nucleotide sequence ID" value="NZ_JAYGII010000024.1"/>
</dbReference>
<keyword evidence="3" id="KW-1185">Reference proteome</keyword>
<sequence length="333" mass="36786">MAYSISRGLVFLLVFLFIAMLNGCAVTPQQTEYEITSDPPGARIYRGNSPDNLRYYVTTPYRDVTSQSKQWSQDYFRAKKDGYEPSAVHHQPTFPMGHPTRIHFRLESQGNEQDLAPYRRRDTLSAYEEFLERYPSSPLREEVFGYMVALIEARPDPLPYYDSLTDEFPDAAQALPEDQQLLFLGPADLKVHHLVQYLDDGVGVPILIQQVFNEEGDYGDLDMADVRGLGELGLPDELIGAMMQSTREARRAAAREQSSTARQTAPAAASQAGPSAPQGAHQGAEQDSNMPAECVSLAAALAACDQVGGFGGMACRATARGRFDCPIPIDQLR</sequence>
<evidence type="ECO:0000313" key="3">
    <source>
        <dbReference type="Proteomes" id="UP001302316"/>
    </source>
</evidence>
<dbReference type="Proteomes" id="UP001302316">
    <property type="component" value="Unassembled WGS sequence"/>
</dbReference>
<evidence type="ECO:0000256" key="1">
    <source>
        <dbReference type="SAM" id="MobiDB-lite"/>
    </source>
</evidence>
<comment type="caution">
    <text evidence="2">The sequence shown here is derived from an EMBL/GenBank/DDBJ whole genome shotgun (WGS) entry which is preliminary data.</text>
</comment>
<dbReference type="EMBL" id="JAYGII010000024">
    <property type="protein sequence ID" value="MEA5446236.1"/>
    <property type="molecule type" value="Genomic_DNA"/>
</dbReference>
<accession>A0AAP6JFP1</accession>
<organism evidence="2 3">
    <name type="scientific">Natronospira elongata</name>
    <dbReference type="NCBI Taxonomy" id="3110268"/>
    <lineage>
        <taxon>Bacteria</taxon>
        <taxon>Pseudomonadati</taxon>
        <taxon>Pseudomonadota</taxon>
        <taxon>Gammaproteobacteria</taxon>
        <taxon>Natronospirales</taxon>
        <taxon>Natronospiraceae</taxon>
        <taxon>Natronospira</taxon>
    </lineage>
</organism>
<protein>
    <submittedName>
        <fullName evidence="2">Uncharacterized protein</fullName>
    </submittedName>
</protein>
<evidence type="ECO:0000313" key="2">
    <source>
        <dbReference type="EMBL" id="MEA5446236.1"/>
    </source>
</evidence>
<reference evidence="2 3" key="1">
    <citation type="submission" date="2023-12" db="EMBL/GenBank/DDBJ databases">
        <title>Whole-genome sequencing of halo(alkali)philic microorganisms from hypersaline lakes.</title>
        <authorList>
            <person name="Sorokin D.Y."/>
            <person name="Merkel A.Y."/>
            <person name="Messina E."/>
            <person name="Yakimov M."/>
        </authorList>
    </citation>
    <scope>NUCLEOTIDE SEQUENCE [LARGE SCALE GENOMIC DNA]</scope>
    <source>
        <strain evidence="2 3">AB-CW1</strain>
    </source>
</reference>
<feature type="compositionally biased region" description="Low complexity" evidence="1">
    <location>
        <begin position="255"/>
        <end position="280"/>
    </location>
</feature>
<dbReference type="AlphaFoldDB" id="A0AAP6JFP1"/>
<feature type="region of interest" description="Disordered" evidence="1">
    <location>
        <begin position="245"/>
        <end position="287"/>
    </location>
</feature>
<name>A0AAP6JFP1_9GAMM</name>